<comment type="caution">
    <text evidence="1">The sequence shown here is derived from an EMBL/GenBank/DDBJ whole genome shotgun (WGS) entry which is preliminary data.</text>
</comment>
<protein>
    <submittedName>
        <fullName evidence="1">Uncharacterized protein</fullName>
    </submittedName>
</protein>
<dbReference type="Proteomes" id="UP000652761">
    <property type="component" value="Unassembled WGS sequence"/>
</dbReference>
<evidence type="ECO:0000313" key="1">
    <source>
        <dbReference type="EMBL" id="MQL75788.1"/>
    </source>
</evidence>
<proteinExistence type="predicted"/>
<gene>
    <name evidence="1" type="ORF">Taro_008149</name>
</gene>
<dbReference type="EMBL" id="NMUH01000265">
    <property type="protein sequence ID" value="MQL75788.1"/>
    <property type="molecule type" value="Genomic_DNA"/>
</dbReference>
<reference evidence="1" key="1">
    <citation type="submission" date="2017-07" db="EMBL/GenBank/DDBJ databases">
        <title>Taro Niue Genome Assembly and Annotation.</title>
        <authorList>
            <person name="Atibalentja N."/>
            <person name="Keating K."/>
            <person name="Fields C.J."/>
        </authorList>
    </citation>
    <scope>NUCLEOTIDE SEQUENCE</scope>
    <source>
        <strain evidence="1">Niue_2</strain>
        <tissue evidence="1">Leaf</tissue>
    </source>
</reference>
<evidence type="ECO:0000313" key="2">
    <source>
        <dbReference type="Proteomes" id="UP000652761"/>
    </source>
</evidence>
<dbReference type="AlphaFoldDB" id="A0A843TWC1"/>
<keyword evidence="2" id="KW-1185">Reference proteome</keyword>
<name>A0A843TWC1_COLES</name>
<sequence>MWQTSELRGKRWRAAALSHLWSSLSCVYVSEVVVALFRCGPASPSHCLALRWFRSHVGRVGVGPQLGRAAVVVVVLFCDLLASLYRGGCRQESTAGELEVWTLCPPLSCLWRWLGCSCCDGVSHVGPGWFYLWALDLVEVRGGRASGETSFSRGCSVSLVVCAKGYFCIVFDSAGSAGVMFGPTLVVGRGVTLFRCFVVLCGRDSLSQEFVAGRLWWRFVAPCVASSVSCERIRGWRHDLRGPWLGVREVGSLHLSFSSSCAAIAPAKAAVAVAPAEATVAPIEVAVVPAVAAAVATTATTPAVATLAVSTATTATAVASAELPLLSFHLLPGVEEDLHSSLARTTLAREWSLRGAWSEEEVAMHMRRPQRIASSRAPEGTLFTLKQFQRLSSAKASICLGKIVDFG</sequence>
<organism evidence="1 2">
    <name type="scientific">Colocasia esculenta</name>
    <name type="common">Wild taro</name>
    <name type="synonym">Arum esculentum</name>
    <dbReference type="NCBI Taxonomy" id="4460"/>
    <lineage>
        <taxon>Eukaryota</taxon>
        <taxon>Viridiplantae</taxon>
        <taxon>Streptophyta</taxon>
        <taxon>Embryophyta</taxon>
        <taxon>Tracheophyta</taxon>
        <taxon>Spermatophyta</taxon>
        <taxon>Magnoliopsida</taxon>
        <taxon>Liliopsida</taxon>
        <taxon>Araceae</taxon>
        <taxon>Aroideae</taxon>
        <taxon>Colocasieae</taxon>
        <taxon>Colocasia</taxon>
    </lineage>
</organism>
<accession>A0A843TWC1</accession>